<evidence type="ECO:0000313" key="4">
    <source>
        <dbReference type="EMBL" id="QIG42913.1"/>
    </source>
</evidence>
<evidence type="ECO:0000313" key="5">
    <source>
        <dbReference type="Proteomes" id="UP000502996"/>
    </source>
</evidence>
<dbReference type="InterPro" id="IPR036271">
    <property type="entry name" value="Tet_transcr_reg_TetR-rel_C_sf"/>
</dbReference>
<accession>A0A6G6WCN5</accession>
<reference evidence="4 5" key="1">
    <citation type="submission" date="2020-02" db="EMBL/GenBank/DDBJ databases">
        <title>Full genome sequence of Nocardioides sp. R-3366.</title>
        <authorList>
            <person name="Im W.-T."/>
        </authorList>
    </citation>
    <scope>NUCLEOTIDE SEQUENCE [LARGE SCALE GENOMIC DNA]</scope>
    <source>
        <strain evidence="4 5">R-3366</strain>
    </source>
</reference>
<protein>
    <submittedName>
        <fullName evidence="4">TetR/AcrR family transcriptional regulator</fullName>
    </submittedName>
</protein>
<dbReference type="PANTHER" id="PTHR30055:SF200">
    <property type="entry name" value="HTH-TYPE TRANSCRIPTIONAL REPRESSOR BDCR"/>
    <property type="match status" value="1"/>
</dbReference>
<dbReference type="SUPFAM" id="SSF48498">
    <property type="entry name" value="Tetracyclin repressor-like, C-terminal domain"/>
    <property type="match status" value="1"/>
</dbReference>
<name>A0A6G6WCN5_9ACTN</name>
<evidence type="ECO:0000259" key="3">
    <source>
        <dbReference type="PROSITE" id="PS50977"/>
    </source>
</evidence>
<dbReference type="SUPFAM" id="SSF46689">
    <property type="entry name" value="Homeodomain-like"/>
    <property type="match status" value="1"/>
</dbReference>
<keyword evidence="5" id="KW-1185">Reference proteome</keyword>
<dbReference type="Pfam" id="PF00440">
    <property type="entry name" value="TetR_N"/>
    <property type="match status" value="1"/>
</dbReference>
<dbReference type="InterPro" id="IPR001647">
    <property type="entry name" value="HTH_TetR"/>
</dbReference>
<feature type="DNA-binding region" description="H-T-H motif" evidence="2">
    <location>
        <begin position="69"/>
        <end position="88"/>
    </location>
</feature>
<dbReference type="InterPro" id="IPR009057">
    <property type="entry name" value="Homeodomain-like_sf"/>
</dbReference>
<dbReference type="Proteomes" id="UP000502996">
    <property type="component" value="Chromosome"/>
</dbReference>
<dbReference type="Gene3D" id="1.10.10.60">
    <property type="entry name" value="Homeodomain-like"/>
    <property type="match status" value="1"/>
</dbReference>
<organism evidence="4 5">
    <name type="scientific">Nocardioides anomalus</name>
    <dbReference type="NCBI Taxonomy" id="2712223"/>
    <lineage>
        <taxon>Bacteria</taxon>
        <taxon>Bacillati</taxon>
        <taxon>Actinomycetota</taxon>
        <taxon>Actinomycetes</taxon>
        <taxon>Propionibacteriales</taxon>
        <taxon>Nocardioidaceae</taxon>
        <taxon>Nocardioides</taxon>
    </lineage>
</organism>
<dbReference type="GO" id="GO:0000976">
    <property type="term" value="F:transcription cis-regulatory region binding"/>
    <property type="evidence" value="ECO:0007669"/>
    <property type="project" value="TreeGrafter"/>
</dbReference>
<dbReference type="PANTHER" id="PTHR30055">
    <property type="entry name" value="HTH-TYPE TRANSCRIPTIONAL REGULATOR RUTR"/>
    <property type="match status" value="1"/>
</dbReference>
<dbReference type="InterPro" id="IPR050109">
    <property type="entry name" value="HTH-type_TetR-like_transc_reg"/>
</dbReference>
<gene>
    <name evidence="4" type="ORF">G5V58_09185</name>
</gene>
<dbReference type="PROSITE" id="PS50977">
    <property type="entry name" value="HTH_TETR_2"/>
    <property type="match status" value="1"/>
</dbReference>
<dbReference type="EMBL" id="CP049257">
    <property type="protein sequence ID" value="QIG42913.1"/>
    <property type="molecule type" value="Genomic_DNA"/>
</dbReference>
<proteinExistence type="predicted"/>
<dbReference type="AlphaFoldDB" id="A0A6G6WCN5"/>
<evidence type="ECO:0000256" key="1">
    <source>
        <dbReference type="ARBA" id="ARBA00023125"/>
    </source>
</evidence>
<dbReference type="GO" id="GO:0003700">
    <property type="term" value="F:DNA-binding transcription factor activity"/>
    <property type="evidence" value="ECO:0007669"/>
    <property type="project" value="TreeGrafter"/>
</dbReference>
<dbReference type="PRINTS" id="PR00455">
    <property type="entry name" value="HTHTETR"/>
</dbReference>
<feature type="domain" description="HTH tetR-type" evidence="3">
    <location>
        <begin position="46"/>
        <end position="106"/>
    </location>
</feature>
<dbReference type="KEGG" id="nano:G5V58_09185"/>
<sequence length="253" mass="26952">MPAVEPTLTNPSHSCNSELHTVYHRIVATRAPETDGRRSAAAARRRAREKEIIAATRALFDERGVRDAQIEDIARAVGINRAIVYRHFSGKEELFALTLVSYLDELHAALQGAAGGGLSPERTLESLVGAFVDYGLAHPAFIDCAQALMRRSGPELLDEISESALFRLGRGISGCLAVLQEALQAGVDAGRFTVEDPALLANTLYASGLGALQLARVGILVAEATPGVPTVGEISPEQVRAYLVDSALALVTR</sequence>
<evidence type="ECO:0000256" key="2">
    <source>
        <dbReference type="PROSITE-ProRule" id="PRU00335"/>
    </source>
</evidence>
<dbReference type="Gene3D" id="1.10.357.10">
    <property type="entry name" value="Tetracycline Repressor, domain 2"/>
    <property type="match status" value="1"/>
</dbReference>
<keyword evidence="1 2" id="KW-0238">DNA-binding</keyword>